<reference evidence="10 11" key="1">
    <citation type="submission" date="2016-01" db="EMBL/GenBank/DDBJ databases">
        <title>Biosynthesis of antibiotic leucinostatins and their inhibition on Phytophthora in bio-control Purpureocillium lilacinum.</title>
        <authorList>
            <person name="Wang G."/>
            <person name="Liu Z."/>
            <person name="Lin R."/>
            <person name="Li E."/>
            <person name="Mao Z."/>
            <person name="Ling J."/>
            <person name="Yin W."/>
            <person name="Xie B."/>
        </authorList>
    </citation>
    <scope>NUCLEOTIDE SEQUENCE [LARGE SCALE GENOMIC DNA]</scope>
    <source>
        <strain evidence="10">PLBJ-1</strain>
    </source>
</reference>
<dbReference type="Gene3D" id="6.10.250.2620">
    <property type="match status" value="1"/>
</dbReference>
<evidence type="ECO:0000256" key="7">
    <source>
        <dbReference type="ARBA" id="ARBA00032014"/>
    </source>
</evidence>
<accession>A0A179H673</accession>
<evidence type="ECO:0000256" key="1">
    <source>
        <dbReference type="ARBA" id="ARBA00004123"/>
    </source>
</evidence>
<dbReference type="AlphaFoldDB" id="A0A179H673"/>
<gene>
    <name evidence="8" type="primary">MED17</name>
    <name evidence="10" type="ORF">VFPBJ_03816</name>
</gene>
<dbReference type="GO" id="GO:0016592">
    <property type="term" value="C:mediator complex"/>
    <property type="evidence" value="ECO:0007669"/>
    <property type="project" value="InterPro"/>
</dbReference>
<evidence type="ECO:0000256" key="6">
    <source>
        <dbReference type="ARBA" id="ARBA00023242"/>
    </source>
</evidence>
<evidence type="ECO:0000256" key="2">
    <source>
        <dbReference type="ARBA" id="ARBA00005635"/>
    </source>
</evidence>
<comment type="caution">
    <text evidence="10">The sequence shown here is derived from an EMBL/GenBank/DDBJ whole genome shotgun (WGS) entry which is preliminary data.</text>
</comment>
<name>A0A179H673_PURLI</name>
<comment type="similarity">
    <text evidence="2 8">Belongs to the Mediator complex subunit 17 family.</text>
</comment>
<dbReference type="GO" id="GO:0006357">
    <property type="term" value="P:regulation of transcription by RNA polymerase II"/>
    <property type="evidence" value="ECO:0007669"/>
    <property type="project" value="InterPro"/>
</dbReference>
<evidence type="ECO:0000256" key="9">
    <source>
        <dbReference type="SAM" id="MobiDB-lite"/>
    </source>
</evidence>
<comment type="subunit">
    <text evidence="8">Component of the Mediator complex.</text>
</comment>
<dbReference type="Proteomes" id="UP000078240">
    <property type="component" value="Unassembled WGS sequence"/>
</dbReference>
<comment type="function">
    <text evidence="8">Component of the Mediator complex, a coactivator involved in the regulated transcription of nearly all RNA polymerase II-dependent genes. Mediator functions as a bridge to convey information from gene-specific regulatory proteins to the basal RNA polymerase II transcription machinery. Mediator is recruited to promoters by direct interactions with regulatory proteins and serves as a scaffold for the assembly of a functional preinitiation complex with RNA polymerase II and the general transcription factors.</text>
</comment>
<evidence type="ECO:0000256" key="5">
    <source>
        <dbReference type="ARBA" id="ARBA00023163"/>
    </source>
</evidence>
<keyword evidence="4 8" id="KW-0805">Transcription regulation</keyword>
<dbReference type="Pfam" id="PF10156">
    <property type="entry name" value="Med17"/>
    <property type="match status" value="1"/>
</dbReference>
<comment type="subcellular location">
    <subcellularLocation>
        <location evidence="1 8">Nucleus</location>
    </subcellularLocation>
</comment>
<evidence type="ECO:0000313" key="11">
    <source>
        <dbReference type="Proteomes" id="UP000078240"/>
    </source>
</evidence>
<dbReference type="PANTHER" id="PTHR13114:SF7">
    <property type="entry name" value="MEDIATOR OF RNA POLYMERASE II TRANSCRIPTION SUBUNIT 17"/>
    <property type="match status" value="1"/>
</dbReference>
<sequence length="631" mass="68992">MAPTAGPPLSLRPFPVADRQPRNLAEFIARVNARPGGFRSLTEDKLREQIKAEESPDHDAEQEDVDMSDIADDEDAPASKDPNIARMEVLKNVEMASNTAMLTLDTLSLLLSKQNPTQASVTLSQQLRDMVGIGTLGADRLDEPSVDEAKEKAQEEVAIGWTLMEINKTRNAAEAASSFLEREVDTESRYWEEVMAVKKAGWSMCRVPQERHTLGVRFGFSEAAPEFKSNGLAPMRRSDDGSIELDLGRLGGVSEGLVVTYEKDGKLVGRSVPWRRSPDDPSLESRVLEARNTIFSQELWHELTREARTLAAYDVRLQGSRLTCKIEESSKISIELLPLEACPPPDDALPENGTTEMMLLSLHLLLSYAHRYNELLRTRPIPPHVSRARGQQTYTLLRPIIARMKSILSIRACTEYVGGLVGALQKAGLPSSFTLRTPQLSAVEPGASGPNQQSGAQTLVRNMLQPLEFTVEVVILGGTSFTIRGRTFLFPFTATYYHVLLPPSSPLQAMAAPFADGYSELRTLSEYIHTAVARALATDYLAKLAASSTDVEWALDIVGTTIQDVVGNHSGLHLGVRDVDARPTVVLTSVAAGERSSNASQKAWTWAKDGSGSESRTLQDVADELSGTVTA</sequence>
<keyword evidence="6 8" id="KW-0539">Nucleus</keyword>
<protein>
    <recommendedName>
        <fullName evidence="3 8">Mediator of RNA polymerase II transcription subunit 17</fullName>
    </recommendedName>
    <alternativeName>
        <fullName evidence="7 8">Mediator complex subunit 17</fullName>
    </alternativeName>
</protein>
<evidence type="ECO:0000313" key="10">
    <source>
        <dbReference type="EMBL" id="OAQ85043.1"/>
    </source>
</evidence>
<keyword evidence="5 8" id="KW-0804">Transcription</keyword>
<feature type="region of interest" description="Disordered" evidence="9">
    <location>
        <begin position="601"/>
        <end position="631"/>
    </location>
</feature>
<keyword evidence="8" id="KW-0010">Activator</keyword>
<dbReference type="InterPro" id="IPR019313">
    <property type="entry name" value="Mediator_Med17"/>
</dbReference>
<dbReference type="GO" id="GO:0070847">
    <property type="term" value="C:core mediator complex"/>
    <property type="evidence" value="ECO:0007669"/>
    <property type="project" value="TreeGrafter"/>
</dbReference>
<evidence type="ECO:0000256" key="3">
    <source>
        <dbReference type="ARBA" id="ARBA00019610"/>
    </source>
</evidence>
<evidence type="ECO:0000256" key="4">
    <source>
        <dbReference type="ARBA" id="ARBA00023015"/>
    </source>
</evidence>
<dbReference type="GO" id="GO:0003712">
    <property type="term" value="F:transcription coregulator activity"/>
    <property type="evidence" value="ECO:0007669"/>
    <property type="project" value="InterPro"/>
</dbReference>
<organism evidence="10 11">
    <name type="scientific">Purpureocillium lilacinum</name>
    <name type="common">Paecilomyces lilacinus</name>
    <dbReference type="NCBI Taxonomy" id="33203"/>
    <lineage>
        <taxon>Eukaryota</taxon>
        <taxon>Fungi</taxon>
        <taxon>Dikarya</taxon>
        <taxon>Ascomycota</taxon>
        <taxon>Pezizomycotina</taxon>
        <taxon>Sordariomycetes</taxon>
        <taxon>Hypocreomycetidae</taxon>
        <taxon>Hypocreales</taxon>
        <taxon>Ophiocordycipitaceae</taxon>
        <taxon>Purpureocillium</taxon>
    </lineage>
</organism>
<dbReference type="PANTHER" id="PTHR13114">
    <property type="entry name" value="MEDIATOR OF RNA POLYMERASE II TRANSCRIPTION SUBUNIT 17"/>
    <property type="match status" value="1"/>
</dbReference>
<evidence type="ECO:0000256" key="8">
    <source>
        <dbReference type="RuleBase" id="RU364140"/>
    </source>
</evidence>
<dbReference type="EMBL" id="LSBH01000002">
    <property type="protein sequence ID" value="OAQ85043.1"/>
    <property type="molecule type" value="Genomic_DNA"/>
</dbReference>
<proteinExistence type="inferred from homology"/>